<dbReference type="OrthoDB" id="424605at2759"/>
<feature type="non-terminal residue" evidence="1">
    <location>
        <position position="79"/>
    </location>
</feature>
<comment type="caution">
    <text evidence="1">The sequence shown here is derived from an EMBL/GenBank/DDBJ whole genome shotgun (WGS) entry which is preliminary data.</text>
</comment>
<accession>A0A812PHJ3</accession>
<protein>
    <submittedName>
        <fullName evidence="1">Uncharacterized protein</fullName>
    </submittedName>
</protein>
<evidence type="ECO:0000313" key="2">
    <source>
        <dbReference type="Proteomes" id="UP000604046"/>
    </source>
</evidence>
<keyword evidence="2" id="KW-1185">Reference proteome</keyword>
<dbReference type="EMBL" id="CAJNDS010002145">
    <property type="protein sequence ID" value="CAE7350480.1"/>
    <property type="molecule type" value="Genomic_DNA"/>
</dbReference>
<dbReference type="AlphaFoldDB" id="A0A812PHJ3"/>
<proteinExistence type="predicted"/>
<name>A0A812PHJ3_9DINO</name>
<dbReference type="Proteomes" id="UP000604046">
    <property type="component" value="Unassembled WGS sequence"/>
</dbReference>
<gene>
    <name evidence="1" type="ORF">SNAT2548_LOCUS18452</name>
</gene>
<organism evidence="1 2">
    <name type="scientific">Symbiodinium natans</name>
    <dbReference type="NCBI Taxonomy" id="878477"/>
    <lineage>
        <taxon>Eukaryota</taxon>
        <taxon>Sar</taxon>
        <taxon>Alveolata</taxon>
        <taxon>Dinophyceae</taxon>
        <taxon>Suessiales</taxon>
        <taxon>Symbiodiniaceae</taxon>
        <taxon>Symbiodinium</taxon>
    </lineage>
</organism>
<evidence type="ECO:0000313" key="1">
    <source>
        <dbReference type="EMBL" id="CAE7350480.1"/>
    </source>
</evidence>
<reference evidence="1" key="1">
    <citation type="submission" date="2021-02" db="EMBL/GenBank/DDBJ databases">
        <authorList>
            <person name="Dougan E. K."/>
            <person name="Rhodes N."/>
            <person name="Thang M."/>
            <person name="Chan C."/>
        </authorList>
    </citation>
    <scope>NUCLEOTIDE SEQUENCE</scope>
</reference>
<sequence length="79" mass="8603">MKYGSRVWQSPEASCHLELVQLVPSFGHARSRVACAEFLAMPGAEARAANFVEPGRVHSSFGDFGHKRRFDGGVNDPDG</sequence>